<evidence type="ECO:0000313" key="6">
    <source>
        <dbReference type="Proteomes" id="UP000179627"/>
    </source>
</evidence>
<evidence type="ECO:0000313" key="5">
    <source>
        <dbReference type="EMBL" id="OHV40257.1"/>
    </source>
</evidence>
<dbReference type="InterPro" id="IPR014748">
    <property type="entry name" value="Enoyl-CoA_hydra_C"/>
</dbReference>
<dbReference type="InterPro" id="IPR001753">
    <property type="entry name" value="Enoyl-CoA_hydra/iso"/>
</dbReference>
<dbReference type="Proteomes" id="UP000179627">
    <property type="component" value="Unassembled WGS sequence"/>
</dbReference>
<reference evidence="6" key="1">
    <citation type="submission" date="2016-07" db="EMBL/GenBank/DDBJ databases">
        <title>Sequence Frankia sp. strain CcI1.17.</title>
        <authorList>
            <person name="Ghodhbane-Gtari F."/>
            <person name="Swanson E."/>
            <person name="Gueddou A."/>
            <person name="Morris K."/>
            <person name="Hezbri K."/>
            <person name="Ktari A."/>
            <person name="Nouioui I."/>
            <person name="Abebe-Akele F."/>
            <person name="Simpson S."/>
            <person name="Thomas K."/>
            <person name="Gtari M."/>
            <person name="Tisa L.S."/>
            <person name="Hurst S."/>
        </authorList>
    </citation>
    <scope>NUCLEOTIDE SEQUENCE [LARGE SCALE GENOMIC DNA]</scope>
    <source>
        <strain evidence="6">Cc1.17</strain>
    </source>
</reference>
<name>A0A1S1R2W0_9ACTN</name>
<keyword evidence="3" id="KW-0456">Lyase</keyword>
<dbReference type="GO" id="GO:0006635">
    <property type="term" value="P:fatty acid beta-oxidation"/>
    <property type="evidence" value="ECO:0007669"/>
    <property type="project" value="TreeGrafter"/>
</dbReference>
<dbReference type="Gene3D" id="1.10.12.10">
    <property type="entry name" value="Lyase 2-enoyl-coa Hydratase, Chain A, domain 2"/>
    <property type="match status" value="1"/>
</dbReference>
<dbReference type="EMBL" id="MBLM01000080">
    <property type="protein sequence ID" value="OHV40257.1"/>
    <property type="molecule type" value="Genomic_DNA"/>
</dbReference>
<dbReference type="InterPro" id="IPR029045">
    <property type="entry name" value="ClpP/crotonase-like_dom_sf"/>
</dbReference>
<dbReference type="AlphaFoldDB" id="A0A1S1R2W0"/>
<dbReference type="GO" id="GO:0016829">
    <property type="term" value="F:lyase activity"/>
    <property type="evidence" value="ECO:0007669"/>
    <property type="project" value="UniProtKB-KW"/>
</dbReference>
<dbReference type="Gene3D" id="3.90.226.10">
    <property type="entry name" value="2-enoyl-CoA Hydratase, Chain A, domain 1"/>
    <property type="match status" value="1"/>
</dbReference>
<organism evidence="5 6">
    <name type="scientific">Parafrankia colletiae</name>
    <dbReference type="NCBI Taxonomy" id="573497"/>
    <lineage>
        <taxon>Bacteria</taxon>
        <taxon>Bacillati</taxon>
        <taxon>Actinomycetota</taxon>
        <taxon>Actinomycetes</taxon>
        <taxon>Frankiales</taxon>
        <taxon>Frankiaceae</taxon>
        <taxon>Parafrankia</taxon>
    </lineage>
</organism>
<keyword evidence="6" id="KW-1185">Reference proteome</keyword>
<evidence type="ECO:0000256" key="1">
    <source>
        <dbReference type="ARBA" id="ARBA00005254"/>
    </source>
</evidence>
<sequence>MSILTEIVDGSLVVTLNRPEARNALNGEVGQGLADALARAEGDAGIRSVVLTGAGDRTFCAGLDLKALSRGENLAPVMQALDGLRDFRKPLLAAVNGSCLGGGFEIMMHCDLVVAAAGTNFGLPEVKRGLLAAGGGTRLPLRLPIARALELALTGDPIPAEQALDWGLVNRVVPRDELLPATLELAGRVNANAPLALAATKRLLRGELGDDAAAMKTALASMADLMASEDAQEGGRAFAEKRPPVWKGR</sequence>
<evidence type="ECO:0000256" key="2">
    <source>
        <dbReference type="ARBA" id="ARBA00023098"/>
    </source>
</evidence>
<dbReference type="CDD" id="cd06558">
    <property type="entry name" value="crotonase-like"/>
    <property type="match status" value="1"/>
</dbReference>
<dbReference type="InterPro" id="IPR018376">
    <property type="entry name" value="Enoyl-CoA_hyd/isom_CS"/>
</dbReference>
<dbReference type="OrthoDB" id="4284283at2"/>
<dbReference type="PROSITE" id="PS00166">
    <property type="entry name" value="ENOYL_COA_HYDRATASE"/>
    <property type="match status" value="1"/>
</dbReference>
<comment type="caution">
    <text evidence="5">The sequence shown here is derived from an EMBL/GenBank/DDBJ whole genome shotgun (WGS) entry which is preliminary data.</text>
</comment>
<proteinExistence type="inferred from homology"/>
<comment type="similarity">
    <text evidence="1 4">Belongs to the enoyl-CoA hydratase/isomerase family.</text>
</comment>
<dbReference type="RefSeq" id="WP_071083380.1">
    <property type="nucleotide sequence ID" value="NZ_MBLM01000080.1"/>
</dbReference>
<protein>
    <submittedName>
        <fullName evidence="5">Enoyl-CoA hydratase</fullName>
    </submittedName>
</protein>
<dbReference type="PANTHER" id="PTHR11941:SF169">
    <property type="entry name" value="(7AS)-7A-METHYL-1,5-DIOXO-2,3,5,6,7,7A-HEXAHYDRO-1H-INDENE-CARBOXYL-COA HYDROLASE"/>
    <property type="match status" value="1"/>
</dbReference>
<dbReference type="Pfam" id="PF00378">
    <property type="entry name" value="ECH_1"/>
    <property type="match status" value="1"/>
</dbReference>
<evidence type="ECO:0000256" key="3">
    <source>
        <dbReference type="ARBA" id="ARBA00023239"/>
    </source>
</evidence>
<gene>
    <name evidence="5" type="ORF">CC117_13880</name>
</gene>
<keyword evidence="2" id="KW-0443">Lipid metabolism</keyword>
<dbReference type="SUPFAM" id="SSF52096">
    <property type="entry name" value="ClpP/crotonase"/>
    <property type="match status" value="1"/>
</dbReference>
<evidence type="ECO:0000256" key="4">
    <source>
        <dbReference type="RuleBase" id="RU003707"/>
    </source>
</evidence>
<dbReference type="PANTHER" id="PTHR11941">
    <property type="entry name" value="ENOYL-COA HYDRATASE-RELATED"/>
    <property type="match status" value="1"/>
</dbReference>
<accession>A0A1S1R2W0</accession>